<comment type="similarity">
    <text evidence="2">Belongs to the isochorismate synthase family.</text>
</comment>
<evidence type="ECO:0000256" key="1">
    <source>
        <dbReference type="ARBA" id="ARBA00000799"/>
    </source>
</evidence>
<dbReference type="PANTHER" id="PTHR42839">
    <property type="entry name" value="ISOCHORISMATE SYNTHASE ENTC"/>
    <property type="match status" value="1"/>
</dbReference>
<dbReference type="Proteomes" id="UP000060787">
    <property type="component" value="Chromosome"/>
</dbReference>
<feature type="domain" description="Chorismate-utilising enzyme C-terminal" evidence="6">
    <location>
        <begin position="135"/>
        <end position="391"/>
    </location>
</feature>
<evidence type="ECO:0000256" key="5">
    <source>
        <dbReference type="ARBA" id="ARBA00041564"/>
    </source>
</evidence>
<dbReference type="RefSeq" id="WP_082647847.1">
    <property type="nucleotide sequence ID" value="NZ_CP011129.1"/>
</dbReference>
<dbReference type="Pfam" id="PF00425">
    <property type="entry name" value="Chorismate_bind"/>
    <property type="match status" value="1"/>
</dbReference>
<dbReference type="GO" id="GO:0009697">
    <property type="term" value="P:salicylic acid biosynthetic process"/>
    <property type="evidence" value="ECO:0007669"/>
    <property type="project" value="TreeGrafter"/>
</dbReference>
<reference evidence="7 8" key="1">
    <citation type="journal article" date="2015" name="BMC Genomics">
        <title>Comparative genomics and metabolic profiling of the genus Lysobacter.</title>
        <authorList>
            <person name="de Bruijn I."/>
            <person name="Cheng X."/>
            <person name="de Jager V."/>
            <person name="Exposito R.G."/>
            <person name="Watrous J."/>
            <person name="Patel N."/>
            <person name="Postma J."/>
            <person name="Dorrestein P.C."/>
            <person name="Kobayashi D."/>
            <person name="Raaijmakers J.M."/>
        </authorList>
    </citation>
    <scope>NUCLEOTIDE SEQUENCE [LARGE SCALE GENOMIC DNA]</scope>
    <source>
        <strain evidence="7 8">76</strain>
    </source>
</reference>
<evidence type="ECO:0000313" key="8">
    <source>
        <dbReference type="Proteomes" id="UP000060787"/>
    </source>
</evidence>
<comment type="catalytic activity">
    <reaction evidence="1">
        <text>chorismate = isochorismate</text>
        <dbReference type="Rhea" id="RHEA:18985"/>
        <dbReference type="ChEBI" id="CHEBI:29748"/>
        <dbReference type="ChEBI" id="CHEBI:29780"/>
        <dbReference type="EC" id="5.4.4.2"/>
    </reaction>
</comment>
<keyword evidence="8" id="KW-1185">Reference proteome</keyword>
<accession>A0A0S2FB60</accession>
<proteinExistence type="inferred from homology"/>
<dbReference type="InterPro" id="IPR015890">
    <property type="entry name" value="Chorismate_C"/>
</dbReference>
<dbReference type="NCBIfam" id="TIGR00543">
    <property type="entry name" value="isochor_syn"/>
    <property type="match status" value="1"/>
</dbReference>
<dbReference type="InterPro" id="IPR004561">
    <property type="entry name" value="IsoChor_synthase"/>
</dbReference>
<evidence type="ECO:0000313" key="7">
    <source>
        <dbReference type="EMBL" id="ALN80723.1"/>
    </source>
</evidence>
<name>A0A0S2FB60_LYSAN</name>
<dbReference type="EC" id="5.4.4.2" evidence="3"/>
<dbReference type="GO" id="GO:0008909">
    <property type="term" value="F:isochorismate synthase activity"/>
    <property type="evidence" value="ECO:0007669"/>
    <property type="project" value="UniProtKB-EC"/>
</dbReference>
<gene>
    <name evidence="7" type="primary">dhbC</name>
    <name evidence="7" type="ORF">LA76x_2593</name>
</gene>
<dbReference type="PANTHER" id="PTHR42839:SF2">
    <property type="entry name" value="ISOCHORISMATE SYNTHASE ENTC"/>
    <property type="match status" value="1"/>
</dbReference>
<dbReference type="eggNOG" id="COG1169">
    <property type="taxonomic scope" value="Bacteria"/>
</dbReference>
<evidence type="ECO:0000256" key="2">
    <source>
        <dbReference type="ARBA" id="ARBA00005297"/>
    </source>
</evidence>
<dbReference type="SUPFAM" id="SSF56322">
    <property type="entry name" value="ADC synthase"/>
    <property type="match status" value="1"/>
</dbReference>
<dbReference type="EMBL" id="CP011129">
    <property type="protein sequence ID" value="ALN80723.1"/>
    <property type="molecule type" value="Genomic_DNA"/>
</dbReference>
<dbReference type="PATRIC" id="fig|84531.8.peg.2604"/>
<keyword evidence="4 7" id="KW-0413">Isomerase</keyword>
<dbReference type="Gene3D" id="3.60.120.10">
    <property type="entry name" value="Anthranilate synthase"/>
    <property type="match status" value="1"/>
</dbReference>
<dbReference type="STRING" id="84531.LA76x_2593"/>
<evidence type="ECO:0000256" key="4">
    <source>
        <dbReference type="ARBA" id="ARBA00023235"/>
    </source>
</evidence>
<evidence type="ECO:0000256" key="3">
    <source>
        <dbReference type="ARBA" id="ARBA00012824"/>
    </source>
</evidence>
<sequence>MIGETHALTAVESPSHGVRSPATPALLSSYLAHDSLFSSASHQLHARGVLETLVHSIDTDLAGESERLLARVANDSGRLPLMGAVPFSASQASCLWVPSQAAFAAGRARHRGAALSSLPSDQKAAPRVESVPAPAQFKRNVERSLDRIHDGGISKVVMSRSLRIAARVDVPQLLAQLLTRAPGAYTFAMDLAGAAGPKACLIGSSPELLLSKRGARVVSNPLAGSIPRVADAEEDQRRARGLLESAKDRYEHALVVDAVAAALRPYCRDLRVPKTPSLVATPTMWHLSSVVDGELIDPNTSSLRLALALHPTPAVCGYPTEPARGVIHELEGYDRGLFTGLVGWCDAEGDGEWAVTIRCAMVEEDSATVFAGAGIVAGSEPDAELAETTAKLGTMLNAMGLTQAVEASGAEGRA</sequence>
<dbReference type="AlphaFoldDB" id="A0A0S2FB60"/>
<protein>
    <recommendedName>
        <fullName evidence="3">isochorismate synthase</fullName>
        <ecNumber evidence="3">5.4.4.2</ecNumber>
    </recommendedName>
    <alternativeName>
        <fullName evidence="5">Isochorismate mutase</fullName>
    </alternativeName>
</protein>
<dbReference type="InterPro" id="IPR005801">
    <property type="entry name" value="ADC_synthase"/>
</dbReference>
<evidence type="ECO:0000259" key="6">
    <source>
        <dbReference type="Pfam" id="PF00425"/>
    </source>
</evidence>
<dbReference type="KEGG" id="lab:LA76x_2593"/>
<organism evidence="7 8">
    <name type="scientific">Lysobacter antibioticus</name>
    <dbReference type="NCBI Taxonomy" id="84531"/>
    <lineage>
        <taxon>Bacteria</taxon>
        <taxon>Pseudomonadati</taxon>
        <taxon>Pseudomonadota</taxon>
        <taxon>Gammaproteobacteria</taxon>
        <taxon>Lysobacterales</taxon>
        <taxon>Lysobacteraceae</taxon>
        <taxon>Lysobacter</taxon>
    </lineage>
</organism>